<gene>
    <name evidence="2" type="ORF">LCGC14_0996420</name>
</gene>
<accession>A0A0F9NQS7</accession>
<keyword evidence="1" id="KW-0812">Transmembrane</keyword>
<dbReference type="AlphaFoldDB" id="A0A0F9NQS7"/>
<dbReference type="EMBL" id="LAZR01003821">
    <property type="protein sequence ID" value="KKN14392.1"/>
    <property type="molecule type" value="Genomic_DNA"/>
</dbReference>
<protein>
    <submittedName>
        <fullName evidence="2">Uncharacterized protein</fullName>
    </submittedName>
</protein>
<keyword evidence="1" id="KW-0472">Membrane</keyword>
<reference evidence="2" key="1">
    <citation type="journal article" date="2015" name="Nature">
        <title>Complex archaea that bridge the gap between prokaryotes and eukaryotes.</title>
        <authorList>
            <person name="Spang A."/>
            <person name="Saw J.H."/>
            <person name="Jorgensen S.L."/>
            <person name="Zaremba-Niedzwiedzka K."/>
            <person name="Martijn J."/>
            <person name="Lind A.E."/>
            <person name="van Eijk R."/>
            <person name="Schleper C."/>
            <person name="Guy L."/>
            <person name="Ettema T.J."/>
        </authorList>
    </citation>
    <scope>NUCLEOTIDE SEQUENCE</scope>
</reference>
<feature type="transmembrane region" description="Helical" evidence="1">
    <location>
        <begin position="49"/>
        <end position="67"/>
    </location>
</feature>
<proteinExistence type="predicted"/>
<evidence type="ECO:0000256" key="1">
    <source>
        <dbReference type="SAM" id="Phobius"/>
    </source>
</evidence>
<comment type="caution">
    <text evidence="2">The sequence shown here is derived from an EMBL/GenBank/DDBJ whole genome shotgun (WGS) entry which is preliminary data.</text>
</comment>
<evidence type="ECO:0000313" key="2">
    <source>
        <dbReference type="EMBL" id="KKN14392.1"/>
    </source>
</evidence>
<sequence length="111" mass="12785">MDNKRKTLKEKWNETDELCFHCGNVTKEIKGLTKQNVKKLFRKPNSTDVALLLIIILTITGSFLYVSEVQSLREVIKNPQELCSVYYSSIAYGNFDNLTIENPPNITWQNS</sequence>
<name>A0A0F9NQS7_9ZZZZ</name>
<organism evidence="2">
    <name type="scientific">marine sediment metagenome</name>
    <dbReference type="NCBI Taxonomy" id="412755"/>
    <lineage>
        <taxon>unclassified sequences</taxon>
        <taxon>metagenomes</taxon>
        <taxon>ecological metagenomes</taxon>
    </lineage>
</organism>
<keyword evidence="1" id="KW-1133">Transmembrane helix</keyword>